<comment type="caution">
    <text evidence="1">The sequence shown here is derived from an EMBL/GenBank/DDBJ whole genome shotgun (WGS) entry which is preliminary data.</text>
</comment>
<dbReference type="RefSeq" id="WP_159757643.1">
    <property type="nucleotide sequence ID" value="NZ_WUQX01000003.1"/>
</dbReference>
<geneLocation type="plasmid" evidence="1">
    <name>unnamed</name>
</geneLocation>
<evidence type="ECO:0000313" key="1">
    <source>
        <dbReference type="EMBL" id="MXP79067.1"/>
    </source>
</evidence>
<proteinExistence type="predicted"/>
<sequence length="89" mass="10385">MTDGERLVYLILGNIGDEVALRNICEAHIVEMEEIDDREKEFLIHTNQFYSNVEAFMDLHLETKEEFDYLLESGDIVKTSDGFVWKNVV</sequence>
<evidence type="ECO:0000313" key="2">
    <source>
        <dbReference type="Proteomes" id="UP000460412"/>
    </source>
</evidence>
<keyword evidence="2" id="KW-1185">Reference proteome</keyword>
<reference evidence="1 2" key="1">
    <citation type="submission" date="2019-12" db="EMBL/GenBank/DDBJ databases">
        <title>Sporaefaciens musculi gen. nov., sp. nov., a novel bacterium isolated from the caecum of an obese mouse.</title>
        <authorList>
            <person name="Rasmussen T.S."/>
            <person name="Streidl T."/>
            <person name="Hitch T.C.A."/>
            <person name="Wortmann E."/>
            <person name="Deptula P."/>
            <person name="Hansen M."/>
            <person name="Nielsen D.S."/>
            <person name="Clavel T."/>
            <person name="Vogensen F.K."/>
        </authorList>
    </citation>
    <scope>NUCLEOTIDE SEQUENCE [LARGE SCALE GENOMIC DNA]</scope>
    <source>
        <strain evidence="1 2">WCA-9-b2</strain>
        <plasmid evidence="1">unnamed</plasmid>
    </source>
</reference>
<name>A0A7X3MMR9_9FIRM</name>
<accession>A0A7X3MMR9</accession>
<dbReference type="EMBL" id="WUQX01000003">
    <property type="protein sequence ID" value="MXP79067.1"/>
    <property type="molecule type" value="Genomic_DNA"/>
</dbReference>
<dbReference type="Proteomes" id="UP000460412">
    <property type="component" value="Unassembled WGS sequence"/>
</dbReference>
<organism evidence="1 2">
    <name type="scientific">Sporofaciens musculi</name>
    <dbReference type="NCBI Taxonomy" id="2681861"/>
    <lineage>
        <taxon>Bacteria</taxon>
        <taxon>Bacillati</taxon>
        <taxon>Bacillota</taxon>
        <taxon>Clostridia</taxon>
        <taxon>Lachnospirales</taxon>
        <taxon>Lachnospiraceae</taxon>
        <taxon>Sporofaciens</taxon>
    </lineage>
</organism>
<keyword evidence="1" id="KW-0614">Plasmid</keyword>
<gene>
    <name evidence="1" type="ORF">GN277_28310</name>
</gene>
<dbReference type="AlphaFoldDB" id="A0A7X3MMR9"/>
<protein>
    <submittedName>
        <fullName evidence="1">Uncharacterized protein</fullName>
    </submittedName>
</protein>